<keyword evidence="8" id="KW-1185">Reference proteome</keyword>
<dbReference type="RefSeq" id="WP_119770505.1">
    <property type="nucleotide sequence ID" value="NZ_QYUO01000002.1"/>
</dbReference>
<feature type="transmembrane region" description="Helical" evidence="6">
    <location>
        <begin position="28"/>
        <end position="54"/>
    </location>
</feature>
<organism evidence="7 8">
    <name type="scientific">Noviherbaspirillum saxi</name>
    <dbReference type="NCBI Taxonomy" id="2320863"/>
    <lineage>
        <taxon>Bacteria</taxon>
        <taxon>Pseudomonadati</taxon>
        <taxon>Pseudomonadota</taxon>
        <taxon>Betaproteobacteria</taxon>
        <taxon>Burkholderiales</taxon>
        <taxon>Oxalobacteraceae</taxon>
        <taxon>Noviherbaspirillum</taxon>
    </lineage>
</organism>
<comment type="similarity">
    <text evidence="2">Belongs to the purine-cytosine permease (2.A.39) family.</text>
</comment>
<evidence type="ECO:0000256" key="6">
    <source>
        <dbReference type="SAM" id="Phobius"/>
    </source>
</evidence>
<accession>A0A3A3FLK4</accession>
<dbReference type="GO" id="GO:0015205">
    <property type="term" value="F:nucleobase transmembrane transporter activity"/>
    <property type="evidence" value="ECO:0007669"/>
    <property type="project" value="TreeGrafter"/>
</dbReference>
<name>A0A3A3FLK4_9BURK</name>
<keyword evidence="5 6" id="KW-0472">Membrane</keyword>
<dbReference type="PANTHER" id="PTHR30618:SF0">
    <property type="entry name" value="PURINE-URACIL PERMEASE NCS1"/>
    <property type="match status" value="1"/>
</dbReference>
<dbReference type="GO" id="GO:0005886">
    <property type="term" value="C:plasma membrane"/>
    <property type="evidence" value="ECO:0007669"/>
    <property type="project" value="TreeGrafter"/>
</dbReference>
<dbReference type="AlphaFoldDB" id="A0A3A3FLK4"/>
<dbReference type="Proteomes" id="UP000265955">
    <property type="component" value="Unassembled WGS sequence"/>
</dbReference>
<keyword evidence="3 6" id="KW-0812">Transmembrane</keyword>
<evidence type="ECO:0000256" key="1">
    <source>
        <dbReference type="ARBA" id="ARBA00004141"/>
    </source>
</evidence>
<evidence type="ECO:0000313" key="8">
    <source>
        <dbReference type="Proteomes" id="UP000265955"/>
    </source>
</evidence>
<reference evidence="8" key="1">
    <citation type="submission" date="2018-09" db="EMBL/GenBank/DDBJ databases">
        <authorList>
            <person name="Zhu H."/>
        </authorList>
    </citation>
    <scope>NUCLEOTIDE SEQUENCE [LARGE SCALE GENOMIC DNA]</scope>
    <source>
        <strain evidence="8">K1R23-30</strain>
    </source>
</reference>
<proteinExistence type="inferred from homology"/>
<dbReference type="EMBL" id="QYUO01000002">
    <property type="protein sequence ID" value="RJF95355.1"/>
    <property type="molecule type" value="Genomic_DNA"/>
</dbReference>
<dbReference type="InterPro" id="IPR045225">
    <property type="entry name" value="Uracil/uridine/allantoin_perm"/>
</dbReference>
<evidence type="ECO:0000256" key="2">
    <source>
        <dbReference type="ARBA" id="ARBA00008974"/>
    </source>
</evidence>
<evidence type="ECO:0000256" key="3">
    <source>
        <dbReference type="ARBA" id="ARBA00022692"/>
    </source>
</evidence>
<keyword evidence="4 6" id="KW-1133">Transmembrane helix</keyword>
<evidence type="ECO:0000256" key="4">
    <source>
        <dbReference type="ARBA" id="ARBA00022989"/>
    </source>
</evidence>
<protein>
    <submittedName>
        <fullName evidence="7">Uncharacterized protein</fullName>
    </submittedName>
</protein>
<feature type="transmembrane region" description="Helical" evidence="6">
    <location>
        <begin position="60"/>
        <end position="79"/>
    </location>
</feature>
<evidence type="ECO:0000256" key="5">
    <source>
        <dbReference type="ARBA" id="ARBA00023136"/>
    </source>
</evidence>
<comment type="caution">
    <text evidence="7">The sequence shown here is derived from an EMBL/GenBank/DDBJ whole genome shotgun (WGS) entry which is preliminary data.</text>
</comment>
<dbReference type="Gene3D" id="1.10.4160.10">
    <property type="entry name" value="Hydantoin permease"/>
    <property type="match status" value="1"/>
</dbReference>
<dbReference type="OrthoDB" id="9780088at2"/>
<sequence>MRGRRLNHAALYSETGEYAYSNGWNLRAVIALVLGVLPNLPGFLKAAGFIPATLPVFEVLYTYAWFVGLAISAVLYALLMPRARD</sequence>
<gene>
    <name evidence="7" type="ORF">D3871_18165</name>
</gene>
<evidence type="ECO:0000313" key="7">
    <source>
        <dbReference type="EMBL" id="RJF95355.1"/>
    </source>
</evidence>
<dbReference type="PANTHER" id="PTHR30618">
    <property type="entry name" value="NCS1 FAMILY PURINE/PYRIMIDINE TRANSPORTER"/>
    <property type="match status" value="1"/>
</dbReference>
<dbReference type="InterPro" id="IPR001248">
    <property type="entry name" value="Pur-cyt_permease"/>
</dbReference>
<dbReference type="Pfam" id="PF02133">
    <property type="entry name" value="Transp_cyt_pur"/>
    <property type="match status" value="1"/>
</dbReference>
<comment type="subcellular location">
    <subcellularLocation>
        <location evidence="1">Membrane</location>
        <topology evidence="1">Multi-pass membrane protein</topology>
    </subcellularLocation>
</comment>